<dbReference type="InterPro" id="IPR010998">
    <property type="entry name" value="Integrase_recombinase_N"/>
</dbReference>
<evidence type="ECO:0000313" key="5">
    <source>
        <dbReference type="Proteomes" id="UP000183557"/>
    </source>
</evidence>
<feature type="domain" description="Core-binding (CB)" evidence="3">
    <location>
        <begin position="36"/>
        <end position="109"/>
    </location>
</feature>
<accession>A0A1I3RDJ0</accession>
<organism evidence="4 5">
    <name type="scientific">Halobacillus dabanensis</name>
    <dbReference type="NCBI Taxonomy" id="240302"/>
    <lineage>
        <taxon>Bacteria</taxon>
        <taxon>Bacillati</taxon>
        <taxon>Bacillota</taxon>
        <taxon>Bacilli</taxon>
        <taxon>Bacillales</taxon>
        <taxon>Bacillaceae</taxon>
        <taxon>Halobacillus</taxon>
    </lineage>
</organism>
<dbReference type="InterPro" id="IPR011010">
    <property type="entry name" value="DNA_brk_join_enz"/>
</dbReference>
<dbReference type="PROSITE" id="PS51900">
    <property type="entry name" value="CB"/>
    <property type="match status" value="1"/>
</dbReference>
<dbReference type="SUPFAM" id="SSF56349">
    <property type="entry name" value="DNA breaking-rejoining enzymes"/>
    <property type="match status" value="1"/>
</dbReference>
<dbReference type="Proteomes" id="UP000183557">
    <property type="component" value="Unassembled WGS sequence"/>
</dbReference>
<dbReference type="InterPro" id="IPR004107">
    <property type="entry name" value="Integrase_SAM-like_N"/>
</dbReference>
<dbReference type="OrthoDB" id="107900at2"/>
<dbReference type="GO" id="GO:0003677">
    <property type="term" value="F:DNA binding"/>
    <property type="evidence" value="ECO:0007669"/>
    <property type="project" value="UniProtKB-UniRule"/>
</dbReference>
<evidence type="ECO:0000259" key="3">
    <source>
        <dbReference type="PROSITE" id="PS51900"/>
    </source>
</evidence>
<evidence type="ECO:0000313" key="4">
    <source>
        <dbReference type="EMBL" id="SFJ43902.1"/>
    </source>
</evidence>
<dbReference type="AlphaFoldDB" id="A0A1I3RDJ0"/>
<sequence length="141" mass="16886">MRKNRRRGIVRRRETGIDSSSIRQIYRMRKPLNALYASMSRRATFHRTIRDYMKYWRQFFEVIKKTDVFDVTKEDFRRYITTLLNQHELSPTTVNIRLVSVKAIFSKMVAELGRTCSRRQKSLEVVGVWVIKSYTSTTSMH</sequence>
<dbReference type="Pfam" id="PF13495">
    <property type="entry name" value="Phage_int_SAM_4"/>
    <property type="match status" value="1"/>
</dbReference>
<dbReference type="Gene3D" id="1.10.150.130">
    <property type="match status" value="1"/>
</dbReference>
<evidence type="ECO:0000256" key="2">
    <source>
        <dbReference type="PROSITE-ProRule" id="PRU01248"/>
    </source>
</evidence>
<reference evidence="5" key="1">
    <citation type="submission" date="2016-10" db="EMBL/GenBank/DDBJ databases">
        <authorList>
            <person name="Varghese N."/>
            <person name="Submissions S."/>
        </authorList>
    </citation>
    <scope>NUCLEOTIDE SEQUENCE [LARGE SCALE GENOMIC DNA]</scope>
    <source>
        <strain evidence="5">CGMCC 1.3704</strain>
    </source>
</reference>
<dbReference type="GO" id="GO:0015074">
    <property type="term" value="P:DNA integration"/>
    <property type="evidence" value="ECO:0007669"/>
    <property type="project" value="InterPro"/>
</dbReference>
<dbReference type="InterPro" id="IPR044068">
    <property type="entry name" value="CB"/>
</dbReference>
<keyword evidence="1 2" id="KW-0238">DNA-binding</keyword>
<keyword evidence="5" id="KW-1185">Reference proteome</keyword>
<evidence type="ECO:0000256" key="1">
    <source>
        <dbReference type="ARBA" id="ARBA00023125"/>
    </source>
</evidence>
<protein>
    <submittedName>
        <fullName evidence="4">Phage integrase, N-terminal SAM-like domain</fullName>
    </submittedName>
</protein>
<name>A0A1I3RDJ0_HALDA</name>
<gene>
    <name evidence="4" type="ORF">SAMN04487936_102175</name>
</gene>
<dbReference type="EMBL" id="FOSB01000002">
    <property type="protein sequence ID" value="SFJ43902.1"/>
    <property type="molecule type" value="Genomic_DNA"/>
</dbReference>
<proteinExistence type="predicted"/>